<dbReference type="SUPFAM" id="SSF56112">
    <property type="entry name" value="Protein kinase-like (PK-like)"/>
    <property type="match status" value="1"/>
</dbReference>
<dbReference type="FunCoup" id="A0A2J7QNA3">
    <property type="interactions" value="1145"/>
</dbReference>
<dbReference type="Gene3D" id="3.30.200.20">
    <property type="entry name" value="Phosphorylase Kinase, domain 1"/>
    <property type="match status" value="1"/>
</dbReference>
<dbReference type="EC" id="2.7.10.2" evidence="11"/>
<dbReference type="GO" id="GO:0005524">
    <property type="term" value="F:ATP binding"/>
    <property type="evidence" value="ECO:0007669"/>
    <property type="project" value="UniProtKB-UniRule"/>
</dbReference>
<feature type="compositionally biased region" description="Basic and acidic residues" evidence="17">
    <location>
        <begin position="180"/>
        <end position="189"/>
    </location>
</feature>
<dbReference type="PROSITE" id="PS00107">
    <property type="entry name" value="PROTEIN_KINASE_ATP"/>
    <property type="match status" value="1"/>
</dbReference>
<dbReference type="InParanoid" id="A0A2J7QNA3"/>
<feature type="domain" description="Protein kinase" evidence="18">
    <location>
        <begin position="217"/>
        <end position="493"/>
    </location>
</feature>
<protein>
    <recommendedName>
        <fullName evidence="11">Wee1-like protein kinase</fullName>
        <ecNumber evidence="11">2.7.10.2</ecNumber>
    </recommendedName>
</protein>
<evidence type="ECO:0000256" key="12">
    <source>
        <dbReference type="PIRSR" id="PIRSR037281-1"/>
    </source>
</evidence>
<keyword evidence="16" id="KW-0175">Coiled coil</keyword>
<evidence type="ECO:0000256" key="15">
    <source>
        <dbReference type="PROSITE-ProRule" id="PRU10141"/>
    </source>
</evidence>
<keyword evidence="4 11" id="KW-0547">Nucleotide-binding</keyword>
<evidence type="ECO:0000313" key="20">
    <source>
        <dbReference type="Proteomes" id="UP000235965"/>
    </source>
</evidence>
<dbReference type="GO" id="GO:0004715">
    <property type="term" value="F:non-membrane spanning protein tyrosine kinase activity"/>
    <property type="evidence" value="ECO:0007669"/>
    <property type="project" value="UniProtKB-UniRule"/>
</dbReference>
<dbReference type="PANTHER" id="PTHR11042:SF185">
    <property type="entry name" value="WEE1-LIKE PROTEIN KINASE"/>
    <property type="match status" value="1"/>
</dbReference>
<keyword evidence="3 11" id="KW-0479">Metal-binding</keyword>
<evidence type="ECO:0000256" key="11">
    <source>
        <dbReference type="PIRNR" id="PIRNR037281"/>
    </source>
</evidence>
<feature type="binding site" evidence="14">
    <location>
        <position position="349"/>
    </location>
    <ligand>
        <name>Mg(2+)</name>
        <dbReference type="ChEBI" id="CHEBI:18420"/>
        <label>1</label>
    </ligand>
</feature>
<dbReference type="FunFam" id="3.30.200.20:FF:000115">
    <property type="entry name" value="Wee1-like kinase 2"/>
    <property type="match status" value="1"/>
</dbReference>
<dbReference type="GO" id="GO:0005634">
    <property type="term" value="C:nucleus"/>
    <property type="evidence" value="ECO:0007669"/>
    <property type="project" value="UniProtKB-SubCell"/>
</dbReference>
<evidence type="ECO:0000256" key="7">
    <source>
        <dbReference type="ARBA" id="ARBA00022842"/>
    </source>
</evidence>
<comment type="similarity">
    <text evidence="11">Belongs to the protein kinase superfamily. Ser/Thr protein kinase family. WEE1 subfamily.</text>
</comment>
<evidence type="ECO:0000256" key="4">
    <source>
        <dbReference type="ARBA" id="ARBA00022741"/>
    </source>
</evidence>
<keyword evidence="8 11" id="KW-0829">Tyrosine-protein kinase</keyword>
<feature type="binding site" evidence="13">
    <location>
        <position position="246"/>
    </location>
    <ligand>
        <name>ATP</name>
        <dbReference type="ChEBI" id="CHEBI:30616"/>
    </ligand>
</feature>
<dbReference type="InterPro" id="IPR000719">
    <property type="entry name" value="Prot_kinase_dom"/>
</dbReference>
<accession>A0A2J7QNA3</accession>
<dbReference type="PANTHER" id="PTHR11042">
    <property type="entry name" value="EUKARYOTIC TRANSLATION INITIATION FACTOR 2-ALPHA KINASE EIF2-ALPHA KINASE -RELATED"/>
    <property type="match status" value="1"/>
</dbReference>
<keyword evidence="20" id="KW-1185">Reference proteome</keyword>
<dbReference type="PIRSF" id="PIRSF037281">
    <property type="entry name" value="Wee1-like_protein_kinase"/>
    <property type="match status" value="1"/>
</dbReference>
<evidence type="ECO:0000256" key="5">
    <source>
        <dbReference type="ARBA" id="ARBA00022777"/>
    </source>
</evidence>
<feature type="binding site" evidence="15">
    <location>
        <position position="247"/>
    </location>
    <ligand>
        <name>ATP</name>
        <dbReference type="ChEBI" id="CHEBI:30616"/>
    </ligand>
</feature>
<comment type="cofactor">
    <cofactor evidence="14">
        <name>Mg(2+)</name>
        <dbReference type="ChEBI" id="CHEBI:18420"/>
    </cofactor>
    <text evidence="14">Binds 2 magnesium ions per subunit.</text>
</comment>
<comment type="catalytic activity">
    <reaction evidence="11">
        <text>L-tyrosyl-[protein] + ATP = O-phospho-L-tyrosyl-[protein] + ADP + H(+)</text>
        <dbReference type="Rhea" id="RHEA:10596"/>
        <dbReference type="Rhea" id="RHEA-COMP:10136"/>
        <dbReference type="Rhea" id="RHEA-COMP:20101"/>
        <dbReference type="ChEBI" id="CHEBI:15378"/>
        <dbReference type="ChEBI" id="CHEBI:30616"/>
        <dbReference type="ChEBI" id="CHEBI:46858"/>
        <dbReference type="ChEBI" id="CHEBI:61978"/>
        <dbReference type="ChEBI" id="CHEBI:456216"/>
        <dbReference type="EC" id="2.7.10.2"/>
    </reaction>
</comment>
<keyword evidence="6 11" id="KW-0067">ATP-binding</keyword>
<dbReference type="AlphaFoldDB" id="A0A2J7QNA3"/>
<dbReference type="GO" id="GO:0000278">
    <property type="term" value="P:mitotic cell cycle"/>
    <property type="evidence" value="ECO:0007669"/>
    <property type="project" value="InterPro"/>
</dbReference>
<keyword evidence="2 11" id="KW-0808">Transferase</keyword>
<dbReference type="PROSITE" id="PS00108">
    <property type="entry name" value="PROTEIN_KINASE_ST"/>
    <property type="match status" value="1"/>
</dbReference>
<dbReference type="Gene3D" id="1.10.510.10">
    <property type="entry name" value="Transferase(Phosphotransferase) domain 1"/>
    <property type="match status" value="1"/>
</dbReference>
<dbReference type="InterPro" id="IPR017441">
    <property type="entry name" value="Protein_kinase_ATP_BS"/>
</dbReference>
<evidence type="ECO:0000256" key="2">
    <source>
        <dbReference type="ARBA" id="ARBA00022679"/>
    </source>
</evidence>
<dbReference type="GO" id="GO:0005737">
    <property type="term" value="C:cytoplasm"/>
    <property type="evidence" value="ECO:0007669"/>
    <property type="project" value="TreeGrafter"/>
</dbReference>
<evidence type="ECO:0000259" key="18">
    <source>
        <dbReference type="PROSITE" id="PS50011"/>
    </source>
</evidence>
<comment type="caution">
    <text evidence="19">The sequence shown here is derived from an EMBL/GenBank/DDBJ whole genome shotgun (WGS) entry which is preliminary data.</text>
</comment>
<comment type="subcellular location">
    <subcellularLocation>
        <location evidence="1 11">Nucleus</location>
    </subcellularLocation>
</comment>
<sequence length="574" mass="64742">MEVVQKLDIESYAYDSEFDISSLTVSSGCDASMEQGFDISRGDFHFSSPIPKFTLTANSDDSSPEHVNERASRVENCISLRHRRSSPPYKKVRALRLFQSPATPKTLLEKCSDHTPATPAARSRLFSRFEKPKGVACAYPKLDKPSVNINPFTPNGMLLMSKKRTRSKRSLVGSPADGPDVQKFEVNDHEDSDSEVEQPTKRLALQDSNIPRYRKEFLEVRLIGTGEFGSVYECINRLDGCTYAVKKSIKPVAGSANEKTALNEVYAHAVLGQHHHVVRYYSAWAEDNHMIIQNEFCNGGSLAEAIEERQREKRPFTEPELRRLLLHVSEGLRYIHSMQLVHMDIKPGNIFISRDKRLYTLHDDSADDGFEEDDPVSTEEEITYKIGDLGHVTSVSNPQVEEGDCRYLPCEILQENFSHLAKADIFALGLTMYETAGGGPLPKNGEEWHNIREGKLKGLQQYSQDFNDLIKQMIHPHPEMRPSAVNLIQHRVLSPFGNQSKAQLRRELNAEKLKNEILAKQLENAEKCFKSLPANLIQQFSGNASDLAEGKRPVSARSWLTGKKVNRSHSTTNF</sequence>
<dbReference type="Pfam" id="PF00069">
    <property type="entry name" value="Pkinase"/>
    <property type="match status" value="1"/>
</dbReference>
<feature type="binding site" evidence="14">
    <location>
        <position position="388"/>
    </location>
    <ligand>
        <name>Mg(2+)</name>
        <dbReference type="ChEBI" id="CHEBI:18420"/>
        <label>1</label>
    </ligand>
</feature>
<dbReference type="InterPro" id="IPR011009">
    <property type="entry name" value="Kinase-like_dom_sf"/>
</dbReference>
<dbReference type="STRING" id="105785.A0A2J7QNA3"/>
<evidence type="ECO:0000256" key="14">
    <source>
        <dbReference type="PIRSR" id="PIRSR037281-3"/>
    </source>
</evidence>
<dbReference type="InterPro" id="IPR017164">
    <property type="entry name" value="Wee1-like_protein_kinase"/>
</dbReference>
<feature type="region of interest" description="Disordered" evidence="17">
    <location>
        <begin position="160"/>
        <end position="199"/>
    </location>
</feature>
<dbReference type="FunFam" id="1.10.510.10:FF:000217">
    <property type="entry name" value="Wee1-like protein kinase"/>
    <property type="match status" value="1"/>
</dbReference>
<dbReference type="EMBL" id="NEVH01013198">
    <property type="protein sequence ID" value="PNF30062.1"/>
    <property type="molecule type" value="Genomic_DNA"/>
</dbReference>
<organism evidence="19 20">
    <name type="scientific">Cryptotermes secundus</name>
    <dbReference type="NCBI Taxonomy" id="105785"/>
    <lineage>
        <taxon>Eukaryota</taxon>
        <taxon>Metazoa</taxon>
        <taxon>Ecdysozoa</taxon>
        <taxon>Arthropoda</taxon>
        <taxon>Hexapoda</taxon>
        <taxon>Insecta</taxon>
        <taxon>Pterygota</taxon>
        <taxon>Neoptera</taxon>
        <taxon>Polyneoptera</taxon>
        <taxon>Dictyoptera</taxon>
        <taxon>Blattodea</taxon>
        <taxon>Blattoidea</taxon>
        <taxon>Termitoidae</taxon>
        <taxon>Kalotermitidae</taxon>
        <taxon>Cryptotermitinae</taxon>
        <taxon>Cryptotermes</taxon>
    </lineage>
</organism>
<dbReference type="Proteomes" id="UP000235965">
    <property type="component" value="Unassembled WGS sequence"/>
</dbReference>
<feature type="binding site" evidence="13">
    <location>
        <begin position="223"/>
        <end position="231"/>
    </location>
    <ligand>
        <name>ATP</name>
        <dbReference type="ChEBI" id="CHEBI:30616"/>
    </ligand>
</feature>
<reference evidence="19 20" key="1">
    <citation type="submission" date="2017-12" db="EMBL/GenBank/DDBJ databases">
        <title>Hemimetabolous genomes reveal molecular basis of termite eusociality.</title>
        <authorList>
            <person name="Harrison M.C."/>
            <person name="Jongepier E."/>
            <person name="Robertson H.M."/>
            <person name="Arning N."/>
            <person name="Bitard-Feildel T."/>
            <person name="Chao H."/>
            <person name="Childers C.P."/>
            <person name="Dinh H."/>
            <person name="Doddapaneni H."/>
            <person name="Dugan S."/>
            <person name="Gowin J."/>
            <person name="Greiner C."/>
            <person name="Han Y."/>
            <person name="Hu H."/>
            <person name="Hughes D.S.T."/>
            <person name="Huylmans A.-K."/>
            <person name="Kemena C."/>
            <person name="Kremer L.P.M."/>
            <person name="Lee S.L."/>
            <person name="Lopez-Ezquerra A."/>
            <person name="Mallet L."/>
            <person name="Monroy-Kuhn J.M."/>
            <person name="Moser A."/>
            <person name="Murali S.C."/>
            <person name="Muzny D.M."/>
            <person name="Otani S."/>
            <person name="Piulachs M.-D."/>
            <person name="Poelchau M."/>
            <person name="Qu J."/>
            <person name="Schaub F."/>
            <person name="Wada-Katsumata A."/>
            <person name="Worley K.C."/>
            <person name="Xie Q."/>
            <person name="Ylla G."/>
            <person name="Poulsen M."/>
            <person name="Gibbs R.A."/>
            <person name="Schal C."/>
            <person name="Richards S."/>
            <person name="Belles X."/>
            <person name="Korb J."/>
            <person name="Bornberg-Bauer E."/>
        </authorList>
    </citation>
    <scope>NUCLEOTIDE SEQUENCE [LARGE SCALE GENOMIC DNA]</scope>
    <source>
        <tissue evidence="19">Whole body</tissue>
    </source>
</reference>
<dbReference type="OrthoDB" id="5337378at2759"/>
<dbReference type="PROSITE" id="PS50011">
    <property type="entry name" value="PROTEIN_KINASE_DOM"/>
    <property type="match status" value="1"/>
</dbReference>
<evidence type="ECO:0000313" key="19">
    <source>
        <dbReference type="EMBL" id="PNF30062.1"/>
    </source>
</evidence>
<proteinExistence type="inferred from homology"/>
<comment type="similarity">
    <text evidence="10">Belongs to the protein kinase superfamily. Ser/Thr protein kinase family. GCN2 subfamily.</text>
</comment>
<evidence type="ECO:0000256" key="3">
    <source>
        <dbReference type="ARBA" id="ARBA00022723"/>
    </source>
</evidence>
<evidence type="ECO:0000256" key="8">
    <source>
        <dbReference type="ARBA" id="ARBA00023137"/>
    </source>
</evidence>
<dbReference type="InterPro" id="IPR008271">
    <property type="entry name" value="Ser/Thr_kinase_AS"/>
</dbReference>
<keyword evidence="5 11" id="KW-0418">Kinase</keyword>
<evidence type="ECO:0000256" key="6">
    <source>
        <dbReference type="ARBA" id="ARBA00022840"/>
    </source>
</evidence>
<keyword evidence="9 11" id="KW-0539">Nucleus</keyword>
<evidence type="ECO:0000256" key="13">
    <source>
        <dbReference type="PIRSR" id="PIRSR037281-2"/>
    </source>
</evidence>
<dbReference type="SMART" id="SM00220">
    <property type="entry name" value="S_TKc"/>
    <property type="match status" value="1"/>
</dbReference>
<gene>
    <name evidence="19" type="ORF">B7P43_G05346</name>
</gene>
<evidence type="ECO:0000256" key="16">
    <source>
        <dbReference type="SAM" id="Coils"/>
    </source>
</evidence>
<dbReference type="GO" id="GO:0000287">
    <property type="term" value="F:magnesium ion binding"/>
    <property type="evidence" value="ECO:0007669"/>
    <property type="project" value="InterPro"/>
</dbReference>
<feature type="active site" description="Proton acceptor" evidence="12">
    <location>
        <position position="344"/>
    </location>
</feature>
<keyword evidence="7 14" id="KW-0460">Magnesium</keyword>
<evidence type="ECO:0000256" key="9">
    <source>
        <dbReference type="ARBA" id="ARBA00023242"/>
    </source>
</evidence>
<evidence type="ECO:0000256" key="1">
    <source>
        <dbReference type="ARBA" id="ARBA00004123"/>
    </source>
</evidence>
<evidence type="ECO:0000256" key="17">
    <source>
        <dbReference type="SAM" id="MobiDB-lite"/>
    </source>
</evidence>
<feature type="coiled-coil region" evidence="16">
    <location>
        <begin position="501"/>
        <end position="528"/>
    </location>
</feature>
<evidence type="ECO:0000256" key="10">
    <source>
        <dbReference type="ARBA" id="ARBA00037982"/>
    </source>
</evidence>
<name>A0A2J7QNA3_9NEOP</name>
<dbReference type="InterPro" id="IPR050339">
    <property type="entry name" value="CC_SR_Kinase"/>
</dbReference>